<comment type="similarity">
    <text evidence="2">Belongs to the alkaline phosphatase family.</text>
</comment>
<dbReference type="PRINTS" id="PR00113">
    <property type="entry name" value="ALKPHPHTASE"/>
</dbReference>
<keyword evidence="5" id="KW-0378">Hydrolase</keyword>
<dbReference type="InterPro" id="IPR017850">
    <property type="entry name" value="Alkaline_phosphatase_core_sf"/>
</dbReference>
<dbReference type="PANTHER" id="PTHR11596">
    <property type="entry name" value="ALKALINE PHOSPHATASE"/>
    <property type="match status" value="1"/>
</dbReference>
<dbReference type="EMBL" id="JBHTIF010000001">
    <property type="protein sequence ID" value="MFD0725362.1"/>
    <property type="molecule type" value="Genomic_DNA"/>
</dbReference>
<dbReference type="SUPFAM" id="SSF53649">
    <property type="entry name" value="Alkaline phosphatase-like"/>
    <property type="match status" value="1"/>
</dbReference>
<evidence type="ECO:0000256" key="1">
    <source>
        <dbReference type="ARBA" id="ARBA00022553"/>
    </source>
</evidence>
<proteinExistence type="inferred from homology"/>
<evidence type="ECO:0000313" key="6">
    <source>
        <dbReference type="Proteomes" id="UP001597110"/>
    </source>
</evidence>
<sequence length="434" mass="45421">MIRTFLATALALALSPTLPALAAEPTPSSPGSAIFLHPDGMGANTWAAVRLFNAGPDGRLAWDRLPRLAIYVGPMTDSVNASSNGGATTHAYGVRATLDSYGWVKKGRVPVAASGKRMSLMREAQAAGRKVAIFNSAPMTEPGTGAFLATIEDRDDEAGIAAQILAARPDIALGGGEMFFLPAGVQGRHGVGVRKDRRNLVEEARRAGYAVVFTREELLALPRDGRRVLGLFAHEATFNEANEATLAAQGLAPFQPQAPRFDEMLGFILDRFRDAPEGYLVVGNEEATDNLSGENNTPGVVEAASGADRAIALALAEAGRNPALTVVVASDSDNGAMNPTSDDLDDPKDLPRPLPTKTAVGSPLDSDGGQPYLSAPDARGVRQPFYVTWASDSDSAGGTVARGIGPGAAKIEGTIDSTAIYRALYLGLFGRDLP</sequence>
<dbReference type="GO" id="GO:0004035">
    <property type="term" value="F:alkaline phosphatase activity"/>
    <property type="evidence" value="ECO:0007669"/>
    <property type="project" value="UniProtKB-EC"/>
</dbReference>
<evidence type="ECO:0000256" key="4">
    <source>
        <dbReference type="SAM" id="SignalP"/>
    </source>
</evidence>
<dbReference type="Proteomes" id="UP001597110">
    <property type="component" value="Unassembled WGS sequence"/>
</dbReference>
<evidence type="ECO:0000313" key="5">
    <source>
        <dbReference type="EMBL" id="MFD0725362.1"/>
    </source>
</evidence>
<keyword evidence="4" id="KW-0732">Signal</keyword>
<organism evidence="5 6">
    <name type="scientific">Lysobacter brunescens</name>
    <dbReference type="NCBI Taxonomy" id="262323"/>
    <lineage>
        <taxon>Bacteria</taxon>
        <taxon>Pseudomonadati</taxon>
        <taxon>Pseudomonadota</taxon>
        <taxon>Gammaproteobacteria</taxon>
        <taxon>Lysobacterales</taxon>
        <taxon>Lysobacteraceae</taxon>
        <taxon>Lysobacter</taxon>
    </lineage>
</organism>
<dbReference type="Pfam" id="PF00245">
    <property type="entry name" value="Alk_phosphatase"/>
    <property type="match status" value="1"/>
</dbReference>
<gene>
    <name evidence="5" type="ORF">ACFQ0E_07060</name>
</gene>
<feature type="region of interest" description="Disordered" evidence="3">
    <location>
        <begin position="330"/>
        <end position="377"/>
    </location>
</feature>
<feature type="signal peptide" evidence="4">
    <location>
        <begin position="1"/>
        <end position="22"/>
    </location>
</feature>
<dbReference type="InterPro" id="IPR001952">
    <property type="entry name" value="Alkaline_phosphatase"/>
</dbReference>
<comment type="caution">
    <text evidence="5">The sequence shown here is derived from an EMBL/GenBank/DDBJ whole genome shotgun (WGS) entry which is preliminary data.</text>
</comment>
<keyword evidence="6" id="KW-1185">Reference proteome</keyword>
<evidence type="ECO:0000256" key="2">
    <source>
        <dbReference type="RuleBase" id="RU003946"/>
    </source>
</evidence>
<name>A0ABW2YAF9_9GAMM</name>
<feature type="chain" id="PRO_5047501637" evidence="4">
    <location>
        <begin position="23"/>
        <end position="434"/>
    </location>
</feature>
<dbReference type="EC" id="3.1.3.1" evidence="5"/>
<dbReference type="SMART" id="SM00098">
    <property type="entry name" value="alkPPc"/>
    <property type="match status" value="1"/>
</dbReference>
<reference evidence="6" key="1">
    <citation type="journal article" date="2019" name="Int. J. Syst. Evol. Microbiol.">
        <title>The Global Catalogue of Microorganisms (GCM) 10K type strain sequencing project: providing services to taxonomists for standard genome sequencing and annotation.</title>
        <authorList>
            <consortium name="The Broad Institute Genomics Platform"/>
            <consortium name="The Broad Institute Genome Sequencing Center for Infectious Disease"/>
            <person name="Wu L."/>
            <person name="Ma J."/>
        </authorList>
    </citation>
    <scope>NUCLEOTIDE SEQUENCE [LARGE SCALE GENOMIC DNA]</scope>
    <source>
        <strain evidence="6">CCUG 55585</strain>
    </source>
</reference>
<evidence type="ECO:0000256" key="3">
    <source>
        <dbReference type="SAM" id="MobiDB-lite"/>
    </source>
</evidence>
<accession>A0ABW2YAF9</accession>
<dbReference type="PANTHER" id="PTHR11596:SF5">
    <property type="entry name" value="ALKALINE PHOSPHATASE"/>
    <property type="match status" value="1"/>
</dbReference>
<protein>
    <submittedName>
        <fullName evidence="5">Alkaline phosphatase</fullName>
        <ecNumber evidence="5">3.1.3.1</ecNumber>
    </submittedName>
</protein>
<dbReference type="RefSeq" id="WP_386822989.1">
    <property type="nucleotide sequence ID" value="NZ_JBHTIF010000001.1"/>
</dbReference>
<dbReference type="Gene3D" id="3.40.720.10">
    <property type="entry name" value="Alkaline Phosphatase, subunit A"/>
    <property type="match status" value="1"/>
</dbReference>
<keyword evidence="1" id="KW-0597">Phosphoprotein</keyword>